<feature type="compositionally biased region" description="Low complexity" evidence="1">
    <location>
        <begin position="14"/>
        <end position="33"/>
    </location>
</feature>
<keyword evidence="2" id="KW-1133">Transmembrane helix</keyword>
<dbReference type="EMBL" id="MHRW01000007">
    <property type="protein sequence ID" value="OHA31147.1"/>
    <property type="molecule type" value="Genomic_DNA"/>
</dbReference>
<accession>A0A1G2N4P6</accession>
<evidence type="ECO:0000256" key="1">
    <source>
        <dbReference type="SAM" id="MobiDB-lite"/>
    </source>
</evidence>
<proteinExistence type="predicted"/>
<feature type="transmembrane region" description="Helical" evidence="2">
    <location>
        <begin position="41"/>
        <end position="63"/>
    </location>
</feature>
<keyword evidence="2" id="KW-0812">Transmembrane</keyword>
<feature type="compositionally biased region" description="Polar residues" evidence="1">
    <location>
        <begin position="1"/>
        <end position="13"/>
    </location>
</feature>
<comment type="caution">
    <text evidence="3">The sequence shown here is derived from an EMBL/GenBank/DDBJ whole genome shotgun (WGS) entry which is preliminary data.</text>
</comment>
<protein>
    <submittedName>
        <fullName evidence="3">Uncharacterized protein</fullName>
    </submittedName>
</protein>
<sequence length="123" mass="13145">MDNNSNNQPPQTVSNTTFTPPTSSSFGPSPNGSDETGSKKIGPVIAILIIVLVLVIAALYLFASRVNDRSSQTENITNDEYSGIMTSSQTSVSVEPVTNTSDDPDNIQADLYRSDQGLNDSNF</sequence>
<organism evidence="3 4">
    <name type="scientific">Candidatus Taylorbacteria bacterium RIFCSPLOWO2_01_FULL_44_26</name>
    <dbReference type="NCBI Taxonomy" id="1802318"/>
    <lineage>
        <taxon>Bacteria</taxon>
        <taxon>Candidatus Tayloriibacteriota</taxon>
    </lineage>
</organism>
<reference evidence="3 4" key="1">
    <citation type="journal article" date="2016" name="Nat. Commun.">
        <title>Thousands of microbial genomes shed light on interconnected biogeochemical processes in an aquifer system.</title>
        <authorList>
            <person name="Anantharaman K."/>
            <person name="Brown C.T."/>
            <person name="Hug L.A."/>
            <person name="Sharon I."/>
            <person name="Castelle C.J."/>
            <person name="Probst A.J."/>
            <person name="Thomas B.C."/>
            <person name="Singh A."/>
            <person name="Wilkins M.J."/>
            <person name="Karaoz U."/>
            <person name="Brodie E.L."/>
            <person name="Williams K.H."/>
            <person name="Hubbard S.S."/>
            <person name="Banfield J.F."/>
        </authorList>
    </citation>
    <scope>NUCLEOTIDE SEQUENCE [LARGE SCALE GENOMIC DNA]</scope>
</reference>
<gene>
    <name evidence="3" type="ORF">A3B11_00390</name>
</gene>
<feature type="compositionally biased region" description="Polar residues" evidence="1">
    <location>
        <begin position="69"/>
        <end position="101"/>
    </location>
</feature>
<evidence type="ECO:0000256" key="2">
    <source>
        <dbReference type="SAM" id="Phobius"/>
    </source>
</evidence>
<feature type="region of interest" description="Disordered" evidence="1">
    <location>
        <begin position="1"/>
        <end position="39"/>
    </location>
</feature>
<keyword evidence="2" id="KW-0472">Membrane</keyword>
<evidence type="ECO:0000313" key="3">
    <source>
        <dbReference type="EMBL" id="OHA31147.1"/>
    </source>
</evidence>
<dbReference type="AlphaFoldDB" id="A0A1G2N4P6"/>
<name>A0A1G2N4P6_9BACT</name>
<dbReference type="Proteomes" id="UP000176365">
    <property type="component" value="Unassembled WGS sequence"/>
</dbReference>
<feature type="region of interest" description="Disordered" evidence="1">
    <location>
        <begin position="68"/>
        <end position="123"/>
    </location>
</feature>
<evidence type="ECO:0000313" key="4">
    <source>
        <dbReference type="Proteomes" id="UP000176365"/>
    </source>
</evidence>